<evidence type="ECO:0000313" key="2">
    <source>
        <dbReference type="Proteomes" id="UP000462014"/>
    </source>
</evidence>
<accession>A0A7K1SW16</accession>
<protein>
    <recommendedName>
        <fullName evidence="3">Lipocalin-like domain-containing protein</fullName>
    </recommendedName>
</protein>
<keyword evidence="2" id="KW-1185">Reference proteome</keyword>
<dbReference type="RefSeq" id="WP_157565905.1">
    <property type="nucleotide sequence ID" value="NZ_WPIK01000006.1"/>
</dbReference>
<dbReference type="AlphaFoldDB" id="A0A7K1SW16"/>
<dbReference type="EMBL" id="WPIK01000006">
    <property type="protein sequence ID" value="MVN21516.1"/>
    <property type="molecule type" value="Genomic_DNA"/>
</dbReference>
<evidence type="ECO:0008006" key="3">
    <source>
        <dbReference type="Google" id="ProtNLM"/>
    </source>
</evidence>
<comment type="caution">
    <text evidence="1">The sequence shown here is derived from an EMBL/GenBank/DDBJ whole genome shotgun (WGS) entry which is preliminary data.</text>
</comment>
<reference evidence="1 2" key="1">
    <citation type="submission" date="2019-12" db="EMBL/GenBank/DDBJ databases">
        <title>Mucilaginibacter sp. HMF7410 genome sequencing and assembly.</title>
        <authorList>
            <person name="Kang H."/>
            <person name="Cha I."/>
            <person name="Kim H."/>
            <person name="Joh K."/>
        </authorList>
    </citation>
    <scope>NUCLEOTIDE SEQUENCE [LARGE SCALE GENOMIC DNA]</scope>
    <source>
        <strain evidence="1 2">HMF7410</strain>
    </source>
</reference>
<evidence type="ECO:0000313" key="1">
    <source>
        <dbReference type="EMBL" id="MVN21516.1"/>
    </source>
</evidence>
<name>A0A7K1SW16_9SPHI</name>
<gene>
    <name evidence="1" type="ORF">GO621_08195</name>
</gene>
<dbReference type="Proteomes" id="UP000462014">
    <property type="component" value="Unassembled WGS sequence"/>
</dbReference>
<organism evidence="1 2">
    <name type="scientific">Mucilaginibacter arboris</name>
    <dbReference type="NCBI Taxonomy" id="2682090"/>
    <lineage>
        <taxon>Bacteria</taxon>
        <taxon>Pseudomonadati</taxon>
        <taxon>Bacteroidota</taxon>
        <taxon>Sphingobacteriia</taxon>
        <taxon>Sphingobacteriales</taxon>
        <taxon>Sphingobacteriaceae</taxon>
        <taxon>Mucilaginibacter</taxon>
    </lineage>
</organism>
<sequence>MTRNSKLLLLLILLIAVFAVNSCKKDEQSSISDFLTRSTWNLALLQRFKYVNEALVKTDTIQAGCTLNQTLLFNADNTYNFNNYSCKTGLLSSTWSFTPDMLYLNLNSVISQTSPTFSSKQNVARIINLGQYSLSFDAGDVNIVHKPTDTVVIYRYGFIHSK</sequence>
<proteinExistence type="predicted"/>